<sequence>MLTTPPILSPCLPLLFFPFPSVLLLFVTGDEALGAILPLFPSHAPSSRPRELSSCIRCRNAAAPSTDVFSFETTPSLKHDVDTRVLFIFLNDNKNRKEAWPLRNMILWFHNKQKLPT</sequence>
<dbReference type="Gramene" id="Pp3c2_5810V3.1">
    <property type="protein sequence ID" value="Pp3c2_5810V3.1"/>
    <property type="gene ID" value="Pp3c2_5810"/>
</dbReference>
<evidence type="ECO:0000313" key="4">
    <source>
        <dbReference type="Proteomes" id="UP000006727"/>
    </source>
</evidence>
<reference evidence="2 4" key="1">
    <citation type="journal article" date="2008" name="Science">
        <title>The Physcomitrella genome reveals evolutionary insights into the conquest of land by plants.</title>
        <authorList>
            <person name="Rensing S."/>
            <person name="Lang D."/>
            <person name="Zimmer A."/>
            <person name="Terry A."/>
            <person name="Salamov A."/>
            <person name="Shapiro H."/>
            <person name="Nishiyama T."/>
            <person name="Perroud P.-F."/>
            <person name="Lindquist E."/>
            <person name="Kamisugi Y."/>
            <person name="Tanahashi T."/>
            <person name="Sakakibara K."/>
            <person name="Fujita T."/>
            <person name="Oishi K."/>
            <person name="Shin-I T."/>
            <person name="Kuroki Y."/>
            <person name="Toyoda A."/>
            <person name="Suzuki Y."/>
            <person name="Hashimoto A."/>
            <person name="Yamaguchi K."/>
            <person name="Sugano A."/>
            <person name="Kohara Y."/>
            <person name="Fujiyama A."/>
            <person name="Anterola A."/>
            <person name="Aoki S."/>
            <person name="Ashton N."/>
            <person name="Barbazuk W.B."/>
            <person name="Barker E."/>
            <person name="Bennetzen J."/>
            <person name="Bezanilla M."/>
            <person name="Blankenship R."/>
            <person name="Cho S.H."/>
            <person name="Dutcher S."/>
            <person name="Estelle M."/>
            <person name="Fawcett J.A."/>
            <person name="Gundlach H."/>
            <person name="Hanada K."/>
            <person name="Heyl A."/>
            <person name="Hicks K.A."/>
            <person name="Hugh J."/>
            <person name="Lohr M."/>
            <person name="Mayer K."/>
            <person name="Melkozernov A."/>
            <person name="Murata T."/>
            <person name="Nelson D."/>
            <person name="Pils B."/>
            <person name="Prigge M."/>
            <person name="Reiss B."/>
            <person name="Renner T."/>
            <person name="Rombauts S."/>
            <person name="Rushton P."/>
            <person name="Sanderfoot A."/>
            <person name="Schween G."/>
            <person name="Shiu S.-H."/>
            <person name="Stueber K."/>
            <person name="Theodoulou F.L."/>
            <person name="Tu H."/>
            <person name="Van de Peer Y."/>
            <person name="Verrier P.J."/>
            <person name="Waters E."/>
            <person name="Wood A."/>
            <person name="Yang L."/>
            <person name="Cove D."/>
            <person name="Cuming A."/>
            <person name="Hasebe M."/>
            <person name="Lucas S."/>
            <person name="Mishler D.B."/>
            <person name="Reski R."/>
            <person name="Grigoriev I."/>
            <person name="Quatrano R.S."/>
            <person name="Boore J.L."/>
        </authorList>
    </citation>
    <scope>NUCLEOTIDE SEQUENCE [LARGE SCALE GENOMIC DNA]</scope>
    <source>
        <strain evidence="3 4">cv. Gransden 2004</strain>
    </source>
</reference>
<organism evidence="2">
    <name type="scientific">Physcomitrium patens</name>
    <name type="common">Spreading-leaved earth moss</name>
    <name type="synonym">Physcomitrella patens</name>
    <dbReference type="NCBI Taxonomy" id="3218"/>
    <lineage>
        <taxon>Eukaryota</taxon>
        <taxon>Viridiplantae</taxon>
        <taxon>Streptophyta</taxon>
        <taxon>Embryophyta</taxon>
        <taxon>Bryophyta</taxon>
        <taxon>Bryophytina</taxon>
        <taxon>Bryopsida</taxon>
        <taxon>Funariidae</taxon>
        <taxon>Funariales</taxon>
        <taxon>Funariaceae</taxon>
        <taxon>Physcomitrium</taxon>
    </lineage>
</organism>
<reference evidence="2 4" key="2">
    <citation type="journal article" date="2018" name="Plant J.">
        <title>The Physcomitrella patens chromosome-scale assembly reveals moss genome structure and evolution.</title>
        <authorList>
            <person name="Lang D."/>
            <person name="Ullrich K.K."/>
            <person name="Murat F."/>
            <person name="Fuchs J."/>
            <person name="Jenkins J."/>
            <person name="Haas F.B."/>
            <person name="Piednoel M."/>
            <person name="Gundlach H."/>
            <person name="Van Bel M."/>
            <person name="Meyberg R."/>
            <person name="Vives C."/>
            <person name="Morata J."/>
            <person name="Symeonidi A."/>
            <person name="Hiss M."/>
            <person name="Muchero W."/>
            <person name="Kamisugi Y."/>
            <person name="Saleh O."/>
            <person name="Blanc G."/>
            <person name="Decker E.L."/>
            <person name="van Gessel N."/>
            <person name="Grimwood J."/>
            <person name="Hayes R.D."/>
            <person name="Graham S.W."/>
            <person name="Gunter L.E."/>
            <person name="McDaniel S.F."/>
            <person name="Hoernstein S.N.W."/>
            <person name="Larsson A."/>
            <person name="Li F.W."/>
            <person name="Perroud P.F."/>
            <person name="Phillips J."/>
            <person name="Ranjan P."/>
            <person name="Rokshar D.S."/>
            <person name="Rothfels C.J."/>
            <person name="Schneider L."/>
            <person name="Shu S."/>
            <person name="Stevenson D.W."/>
            <person name="Thummler F."/>
            <person name="Tillich M."/>
            <person name="Villarreal Aguilar J.C."/>
            <person name="Widiez T."/>
            <person name="Wong G.K."/>
            <person name="Wymore A."/>
            <person name="Zhang Y."/>
            <person name="Zimmer A.D."/>
            <person name="Quatrano R.S."/>
            <person name="Mayer K.F.X."/>
            <person name="Goodstein D."/>
            <person name="Casacuberta J.M."/>
            <person name="Vandepoele K."/>
            <person name="Reski R."/>
            <person name="Cuming A.C."/>
            <person name="Tuskan G.A."/>
            <person name="Maumus F."/>
            <person name="Salse J."/>
            <person name="Schmutz J."/>
            <person name="Rensing S.A."/>
        </authorList>
    </citation>
    <scope>NUCLEOTIDE SEQUENCE [LARGE SCALE GENOMIC DNA]</scope>
    <source>
        <strain evidence="3 4">cv. Gransden 2004</strain>
    </source>
</reference>
<evidence type="ECO:0000313" key="2">
    <source>
        <dbReference type="EMBL" id="PNR59491.1"/>
    </source>
</evidence>
<feature type="signal peptide" evidence="1">
    <location>
        <begin position="1"/>
        <end position="24"/>
    </location>
</feature>
<reference evidence="3" key="3">
    <citation type="submission" date="2020-12" db="UniProtKB">
        <authorList>
            <consortium name="EnsemblPlants"/>
        </authorList>
    </citation>
    <scope>IDENTIFICATION</scope>
</reference>
<dbReference type="EnsemblPlants" id="Pp3c2_5810V3.1">
    <property type="protein sequence ID" value="Pp3c2_5810V3.1"/>
    <property type="gene ID" value="Pp3c2_5810"/>
</dbReference>
<evidence type="ECO:0008006" key="5">
    <source>
        <dbReference type="Google" id="ProtNLM"/>
    </source>
</evidence>
<name>A0A2K1L0E1_PHYPA</name>
<dbReference type="EMBL" id="ABEU02000002">
    <property type="protein sequence ID" value="PNR59491.1"/>
    <property type="molecule type" value="Genomic_DNA"/>
</dbReference>
<proteinExistence type="predicted"/>
<keyword evidence="4" id="KW-1185">Reference proteome</keyword>
<gene>
    <name evidence="2" type="ORF">PHYPA_002282</name>
</gene>
<evidence type="ECO:0000256" key="1">
    <source>
        <dbReference type="SAM" id="SignalP"/>
    </source>
</evidence>
<dbReference type="PaxDb" id="3218-PP1S7_367V6.1"/>
<dbReference type="AlphaFoldDB" id="A0A2K1L0E1"/>
<keyword evidence="1" id="KW-0732">Signal</keyword>
<dbReference type="Proteomes" id="UP000006727">
    <property type="component" value="Chromosome 2"/>
</dbReference>
<protein>
    <recommendedName>
        <fullName evidence="5">Secreted protein</fullName>
    </recommendedName>
</protein>
<evidence type="ECO:0000313" key="3">
    <source>
        <dbReference type="EnsemblPlants" id="Pp3c2_5810V3.1"/>
    </source>
</evidence>
<accession>A0A2K1L0E1</accession>
<feature type="chain" id="PRO_5036043103" description="Secreted protein" evidence="1">
    <location>
        <begin position="25"/>
        <end position="117"/>
    </location>
</feature>
<dbReference type="InParanoid" id="A0A2K1L0E1"/>